<name>A0ACB6S638_9PLEO</name>
<sequence length="78" mass="8557">MLRCPHPKHIRGLKSGSPYPVRSSPPSILAHTSSAPLYRYAMLQVASPGRSTSPNSPICATFSQRRRERLGAQANEAR</sequence>
<organism evidence="1 2">
    <name type="scientific">Macroventuria anomochaeta</name>
    <dbReference type="NCBI Taxonomy" id="301207"/>
    <lineage>
        <taxon>Eukaryota</taxon>
        <taxon>Fungi</taxon>
        <taxon>Dikarya</taxon>
        <taxon>Ascomycota</taxon>
        <taxon>Pezizomycotina</taxon>
        <taxon>Dothideomycetes</taxon>
        <taxon>Pleosporomycetidae</taxon>
        <taxon>Pleosporales</taxon>
        <taxon>Pleosporineae</taxon>
        <taxon>Didymellaceae</taxon>
        <taxon>Macroventuria</taxon>
    </lineage>
</organism>
<reference evidence="1" key="1">
    <citation type="journal article" date="2020" name="Stud. Mycol.">
        <title>101 Dothideomycetes genomes: a test case for predicting lifestyles and emergence of pathogens.</title>
        <authorList>
            <person name="Haridas S."/>
            <person name="Albert R."/>
            <person name="Binder M."/>
            <person name="Bloem J."/>
            <person name="Labutti K."/>
            <person name="Salamov A."/>
            <person name="Andreopoulos B."/>
            <person name="Baker S."/>
            <person name="Barry K."/>
            <person name="Bills G."/>
            <person name="Bluhm B."/>
            <person name="Cannon C."/>
            <person name="Castanera R."/>
            <person name="Culley D."/>
            <person name="Daum C."/>
            <person name="Ezra D."/>
            <person name="Gonzalez J."/>
            <person name="Henrissat B."/>
            <person name="Kuo A."/>
            <person name="Liang C."/>
            <person name="Lipzen A."/>
            <person name="Lutzoni F."/>
            <person name="Magnuson J."/>
            <person name="Mondo S."/>
            <person name="Nolan M."/>
            <person name="Ohm R."/>
            <person name="Pangilinan J."/>
            <person name="Park H.-J."/>
            <person name="Ramirez L."/>
            <person name="Alfaro M."/>
            <person name="Sun H."/>
            <person name="Tritt A."/>
            <person name="Yoshinaga Y."/>
            <person name="Zwiers L.-H."/>
            <person name="Turgeon B."/>
            <person name="Goodwin S."/>
            <person name="Spatafora J."/>
            <person name="Crous P."/>
            <person name="Grigoriev I."/>
        </authorList>
    </citation>
    <scope>NUCLEOTIDE SEQUENCE</scope>
    <source>
        <strain evidence="1">CBS 525.71</strain>
    </source>
</reference>
<keyword evidence="2" id="KW-1185">Reference proteome</keyword>
<evidence type="ECO:0000313" key="2">
    <source>
        <dbReference type="Proteomes" id="UP000799754"/>
    </source>
</evidence>
<evidence type="ECO:0000313" key="1">
    <source>
        <dbReference type="EMBL" id="KAF2629508.1"/>
    </source>
</evidence>
<comment type="caution">
    <text evidence="1">The sequence shown here is derived from an EMBL/GenBank/DDBJ whole genome shotgun (WGS) entry which is preliminary data.</text>
</comment>
<proteinExistence type="predicted"/>
<accession>A0ACB6S638</accession>
<dbReference type="EMBL" id="MU006709">
    <property type="protein sequence ID" value="KAF2629508.1"/>
    <property type="molecule type" value="Genomic_DNA"/>
</dbReference>
<protein>
    <submittedName>
        <fullName evidence="1">Uncharacterized protein</fullName>
    </submittedName>
</protein>
<dbReference type="Proteomes" id="UP000799754">
    <property type="component" value="Unassembled WGS sequence"/>
</dbReference>
<gene>
    <name evidence="1" type="ORF">BU25DRAFT_268177</name>
</gene>